<comment type="catalytic activity">
    <reaction evidence="11">
        <text>ATP + H2O = ADP + phosphate + H(+)</text>
        <dbReference type="Rhea" id="RHEA:13065"/>
        <dbReference type="ChEBI" id="CHEBI:15377"/>
        <dbReference type="ChEBI" id="CHEBI:15378"/>
        <dbReference type="ChEBI" id="CHEBI:30616"/>
        <dbReference type="ChEBI" id="CHEBI:43474"/>
        <dbReference type="ChEBI" id="CHEBI:456216"/>
        <dbReference type="EC" id="3.6.4.13"/>
    </reaction>
</comment>
<keyword evidence="4" id="KW-0547">Nucleotide-binding</keyword>
<dbReference type="GO" id="GO:0016787">
    <property type="term" value="F:hydrolase activity"/>
    <property type="evidence" value="ECO:0007669"/>
    <property type="project" value="UniProtKB-KW"/>
</dbReference>
<dbReference type="GO" id="GO:0005524">
    <property type="term" value="F:ATP binding"/>
    <property type="evidence" value="ECO:0007669"/>
    <property type="project" value="UniProtKB-KW"/>
</dbReference>
<dbReference type="Gene3D" id="1.20.120.1080">
    <property type="match status" value="1"/>
</dbReference>
<dbReference type="Pfam" id="PF00271">
    <property type="entry name" value="Helicase_C"/>
    <property type="match status" value="1"/>
</dbReference>
<dbReference type="Pfam" id="PF07717">
    <property type="entry name" value="OB_NTP_bind"/>
    <property type="match status" value="1"/>
</dbReference>
<dbReference type="SMART" id="SM00487">
    <property type="entry name" value="DEXDc"/>
    <property type="match status" value="1"/>
</dbReference>
<feature type="domain" description="Helicase ATP-binding" evidence="14">
    <location>
        <begin position="145"/>
        <end position="310"/>
    </location>
</feature>
<dbReference type="Proteomes" id="UP000054302">
    <property type="component" value="Unassembled WGS sequence"/>
</dbReference>
<evidence type="ECO:0000256" key="9">
    <source>
        <dbReference type="ARBA" id="ARBA00023242"/>
    </source>
</evidence>
<evidence type="ECO:0000256" key="4">
    <source>
        <dbReference type="ARBA" id="ARBA00022741"/>
    </source>
</evidence>
<evidence type="ECO:0000256" key="2">
    <source>
        <dbReference type="ARBA" id="ARBA00012552"/>
    </source>
</evidence>
<evidence type="ECO:0000313" key="17">
    <source>
        <dbReference type="Proteomes" id="UP000054302"/>
    </source>
</evidence>
<dbReference type="HOGENOM" id="CLU_001832_7_2_1"/>
<dbReference type="GO" id="GO:0071014">
    <property type="term" value="C:post-mRNA release spliceosomal complex"/>
    <property type="evidence" value="ECO:0007669"/>
    <property type="project" value="UniProtKB-ARBA"/>
</dbReference>
<evidence type="ECO:0000256" key="11">
    <source>
        <dbReference type="ARBA" id="ARBA00047984"/>
    </source>
</evidence>
<dbReference type="EMBL" id="KN847522">
    <property type="protein sequence ID" value="KIV93912.1"/>
    <property type="molecule type" value="Genomic_DNA"/>
</dbReference>
<keyword evidence="6 16" id="KW-0347">Helicase</keyword>
<evidence type="ECO:0000259" key="14">
    <source>
        <dbReference type="PROSITE" id="PS51192"/>
    </source>
</evidence>
<dbReference type="VEuPathDB" id="FungiDB:PV10_05086"/>
<evidence type="ECO:0000256" key="8">
    <source>
        <dbReference type="ARBA" id="ARBA00023187"/>
    </source>
</evidence>
<dbReference type="GO" id="GO:0000390">
    <property type="term" value="P:spliceosomal complex disassembly"/>
    <property type="evidence" value="ECO:0007669"/>
    <property type="project" value="UniProtKB-ARBA"/>
</dbReference>
<dbReference type="FunFam" id="3.40.50.300:FF:000007">
    <property type="entry name" value="Pre-mRNA-splicing factor ATP-dependent RNA helicase"/>
    <property type="match status" value="1"/>
</dbReference>
<dbReference type="InterPro" id="IPR014001">
    <property type="entry name" value="Helicase_ATP-bd"/>
</dbReference>
<dbReference type="CDD" id="cd18791">
    <property type="entry name" value="SF2_C_RHA"/>
    <property type="match status" value="1"/>
</dbReference>
<dbReference type="FunFam" id="3.40.50.300:FF:000324">
    <property type="entry name" value="pre-mRNA-splicing factor ATP-dependent RNA helicase DHX15"/>
    <property type="match status" value="1"/>
</dbReference>
<dbReference type="GeneID" id="27322931"/>
<feature type="domain" description="Helicase C-terminal" evidence="15">
    <location>
        <begin position="335"/>
        <end position="517"/>
    </location>
</feature>
<dbReference type="PROSITE" id="PS51192">
    <property type="entry name" value="HELICASE_ATP_BIND_1"/>
    <property type="match status" value="1"/>
</dbReference>
<evidence type="ECO:0000256" key="10">
    <source>
        <dbReference type="ARBA" id="ARBA00024333"/>
    </source>
</evidence>
<dbReference type="InterPro" id="IPR044756">
    <property type="entry name" value="DHX15_DEXHc"/>
</dbReference>
<dbReference type="GO" id="GO:0003723">
    <property type="term" value="F:RNA binding"/>
    <property type="evidence" value="ECO:0007669"/>
    <property type="project" value="TreeGrafter"/>
</dbReference>
<dbReference type="AlphaFoldDB" id="A0A0D1ZGV2"/>
<dbReference type="SMART" id="SM00490">
    <property type="entry name" value="HELICc"/>
    <property type="match status" value="1"/>
</dbReference>
<comment type="subcellular location">
    <subcellularLocation>
        <location evidence="1">Nucleus</location>
    </subcellularLocation>
</comment>
<evidence type="ECO:0000256" key="7">
    <source>
        <dbReference type="ARBA" id="ARBA00022840"/>
    </source>
</evidence>
<organism evidence="16 17">
    <name type="scientific">Exophiala mesophila</name>
    <name type="common">Black yeast-like fungus</name>
    <dbReference type="NCBI Taxonomy" id="212818"/>
    <lineage>
        <taxon>Eukaryota</taxon>
        <taxon>Fungi</taxon>
        <taxon>Dikarya</taxon>
        <taxon>Ascomycota</taxon>
        <taxon>Pezizomycotina</taxon>
        <taxon>Eurotiomycetes</taxon>
        <taxon>Chaetothyriomycetidae</taxon>
        <taxon>Chaetothyriales</taxon>
        <taxon>Herpotrichiellaceae</taxon>
        <taxon>Exophiala</taxon>
    </lineage>
</organism>
<evidence type="ECO:0000313" key="16">
    <source>
        <dbReference type="EMBL" id="KIV93912.1"/>
    </source>
</evidence>
<dbReference type="PANTHER" id="PTHR18934:SF109">
    <property type="entry name" value="ATP-DEPENDENT RNA HELICASE DHX15 HOMOLOG"/>
    <property type="match status" value="1"/>
</dbReference>
<dbReference type="PANTHER" id="PTHR18934">
    <property type="entry name" value="ATP-DEPENDENT RNA HELICASE"/>
    <property type="match status" value="1"/>
</dbReference>
<dbReference type="InterPro" id="IPR048333">
    <property type="entry name" value="HA2_WH"/>
</dbReference>
<keyword evidence="7" id="KW-0067">ATP-binding</keyword>
<dbReference type="OrthoDB" id="10253254at2759"/>
<dbReference type="InterPro" id="IPR001650">
    <property type="entry name" value="Helicase_C-like"/>
</dbReference>
<dbReference type="GO" id="GO:0003724">
    <property type="term" value="F:RNA helicase activity"/>
    <property type="evidence" value="ECO:0007669"/>
    <property type="project" value="UniProtKB-EC"/>
</dbReference>
<dbReference type="Gene3D" id="3.40.50.300">
    <property type="entry name" value="P-loop containing nucleotide triphosphate hydrolases"/>
    <property type="match status" value="2"/>
</dbReference>
<dbReference type="InterPro" id="IPR027417">
    <property type="entry name" value="P-loop_NTPase"/>
</dbReference>
<dbReference type="InterPro" id="IPR011545">
    <property type="entry name" value="DEAD/DEAH_box_helicase_dom"/>
</dbReference>
<dbReference type="InterPro" id="IPR007502">
    <property type="entry name" value="Helicase-assoc_dom"/>
</dbReference>
<protein>
    <recommendedName>
        <fullName evidence="2">RNA helicase</fullName>
        <ecNumber evidence="2">3.6.4.13</ecNumber>
    </recommendedName>
</protein>
<evidence type="ECO:0000256" key="12">
    <source>
        <dbReference type="ARBA" id="ARBA00055599"/>
    </source>
</evidence>
<gene>
    <name evidence="16" type="ORF">PV10_05086</name>
</gene>
<dbReference type="Pfam" id="PF21010">
    <property type="entry name" value="HA2_C"/>
    <property type="match status" value="1"/>
</dbReference>
<dbReference type="Pfam" id="PF04408">
    <property type="entry name" value="WHD_HA2"/>
    <property type="match status" value="1"/>
</dbReference>
<dbReference type="InterPro" id="IPR011709">
    <property type="entry name" value="DEAD-box_helicase_OB_fold"/>
</dbReference>
<evidence type="ECO:0000256" key="3">
    <source>
        <dbReference type="ARBA" id="ARBA00022664"/>
    </source>
</evidence>
<dbReference type="FunFam" id="1.20.120.1080:FF:000003">
    <property type="entry name" value="Pre-mRNA-splicing factor ATP-dependent RNA helicase PRP43"/>
    <property type="match status" value="1"/>
</dbReference>
<reference evidence="16 17" key="1">
    <citation type="submission" date="2015-01" db="EMBL/GenBank/DDBJ databases">
        <title>The Genome Sequence of Exophiala mesophila CBS40295.</title>
        <authorList>
            <consortium name="The Broad Institute Genomics Platform"/>
            <person name="Cuomo C."/>
            <person name="de Hoog S."/>
            <person name="Gorbushina A."/>
            <person name="Stielow B."/>
            <person name="Teixiera M."/>
            <person name="Abouelleil A."/>
            <person name="Chapman S.B."/>
            <person name="Priest M."/>
            <person name="Young S.K."/>
            <person name="Wortman J."/>
            <person name="Nusbaum C."/>
            <person name="Birren B."/>
        </authorList>
    </citation>
    <scope>NUCLEOTIDE SEQUENCE [LARGE SCALE GENOMIC DNA]</scope>
    <source>
        <strain evidence="16 17">CBS 40295</strain>
    </source>
</reference>
<dbReference type="EC" id="3.6.4.13" evidence="2"/>
<keyword evidence="8" id="KW-0508">mRNA splicing</keyword>
<accession>A0A0D1ZGV2</accession>
<proteinExistence type="inferred from homology"/>
<keyword evidence="9" id="KW-0539">Nucleus</keyword>
<evidence type="ECO:0000256" key="5">
    <source>
        <dbReference type="ARBA" id="ARBA00022801"/>
    </source>
</evidence>
<keyword evidence="3" id="KW-0507">mRNA processing</keyword>
<name>A0A0D1ZGV2_EXOME</name>
<dbReference type="RefSeq" id="XP_016225486.1">
    <property type="nucleotide sequence ID" value="XM_016369698.1"/>
</dbReference>
<evidence type="ECO:0000256" key="1">
    <source>
        <dbReference type="ARBA" id="ARBA00004123"/>
    </source>
</evidence>
<dbReference type="Pfam" id="PF00270">
    <property type="entry name" value="DEAD"/>
    <property type="match status" value="1"/>
</dbReference>
<dbReference type="SUPFAM" id="SSF52540">
    <property type="entry name" value="P-loop containing nucleoside triphosphate hydrolases"/>
    <property type="match status" value="1"/>
</dbReference>
<comment type="similarity">
    <text evidence="10">Belongs to the DEAD box helicase family. DEAH subfamily. DDX15/PRP43 sub-subfamily.</text>
</comment>
<dbReference type="InterPro" id="IPR002464">
    <property type="entry name" value="DNA/RNA_helicase_DEAH_CS"/>
</dbReference>
<comment type="function">
    <text evidence="12">Pre-mRNA processing factor involved in disassembly of spliceosomes after the release of mature mRNA.</text>
</comment>
<feature type="region of interest" description="Disordered" evidence="13">
    <location>
        <begin position="41"/>
        <end position="69"/>
    </location>
</feature>
<evidence type="ECO:0000256" key="6">
    <source>
        <dbReference type="ARBA" id="ARBA00022806"/>
    </source>
</evidence>
<evidence type="ECO:0000259" key="15">
    <source>
        <dbReference type="PROSITE" id="PS51194"/>
    </source>
</evidence>
<keyword evidence="5" id="KW-0378">Hydrolase</keyword>
<evidence type="ECO:0000256" key="13">
    <source>
        <dbReference type="SAM" id="MobiDB-lite"/>
    </source>
</evidence>
<dbReference type="SMART" id="SM00847">
    <property type="entry name" value="HA2"/>
    <property type="match status" value="1"/>
</dbReference>
<sequence length="800" mass="90056">MTIWNNRLPLEINHLIANRSALLPHRLCLLHPSISNFGPTMAGKHSDAVDGTPSKRQKTSNDVDPKNNPYLSHWYDNTTNGTSNGNVAGGPLSLLKRHQTTATLARQVEDSKINPFTGRPASDRYFSILKTRRDLPVHAQRDEFLQLYQKSQILVFVGETGSGKTTQIPQFVLYDDLPQQERKLVACTQPRRVAAMSVAERVAQELDVKLGDEVGYSIRFEDMTSQKTVLKYMTDGMLLREAMNDHDLSRYSTIILDEAHERTLATDILMGLLKDVVGRRPDLKLIIMSATLDAQKFQRYFLDAPLLAVPGRTHPVEIFYTPEPERDYVEAAIRTVLQIHATEAEGDILLFLTGEEEIEDACRKISLEADEMAREADAGPVKVYPLYGSLPPAQQQRIFEPAPPPRRPGGRPGRKCIVATNIAETSLTIDGIVYVVDPGFSKQKVYNPRIRVESLLVSPISKASAQQRAGRAGRTRPGKCFRLYTEGAFKKELIEQTYPEILRSNLSSTVLELKKLGVDDLVHFDLMDPPAPETLMRALEELNYLACLDDDGNLTTMGRLASEFPLDPALAVMLISSPEFYCSNEILSLTALLSVPQVFVRPASARKRADEMKNLFAHTDGDHLTLLNVYHAFKGEAAQANPKQWCHDHFLSLRALQSADNVRLQLKRIMERSELELISTPFEDKKYYENIRRALVSGFFMQVAKKEANGKTYTTVKDNQTVLLHPSTVLGQESDWVIYNEFVLTSKNYIRTVTGVRGEWLLDLAPGYYDIDSFPKGEVKTALQRLSERVARRQKMKAGR</sequence>
<keyword evidence="17" id="KW-1185">Reference proteome</keyword>
<dbReference type="STRING" id="212818.A0A0D1ZGV2"/>
<dbReference type="PROSITE" id="PS51194">
    <property type="entry name" value="HELICASE_CTER"/>
    <property type="match status" value="1"/>
</dbReference>
<dbReference type="PROSITE" id="PS00690">
    <property type="entry name" value="DEAH_ATP_HELICASE"/>
    <property type="match status" value="1"/>
</dbReference>
<dbReference type="CDD" id="cd17973">
    <property type="entry name" value="DEXHc_DHX15"/>
    <property type="match status" value="1"/>
</dbReference>
<dbReference type="OMA" id="MKVYPLY"/>